<dbReference type="VEuPathDB" id="FungiDB:FOXG_19084"/>
<dbReference type="Proteomes" id="UP000009097">
    <property type="component" value="Unassembled WGS sequence"/>
</dbReference>
<evidence type="ECO:0000313" key="9">
    <source>
        <dbReference type="Proteomes" id="UP000009097"/>
    </source>
</evidence>
<proteinExistence type="inferred from homology"/>
<evidence type="ECO:0000256" key="6">
    <source>
        <dbReference type="ARBA" id="ARBA00023180"/>
    </source>
</evidence>
<evidence type="ECO:0000256" key="1">
    <source>
        <dbReference type="ARBA" id="ARBA00009431"/>
    </source>
</evidence>
<evidence type="ECO:0000256" key="7">
    <source>
        <dbReference type="SAM" id="SignalP"/>
    </source>
</evidence>
<dbReference type="EMBL" id="DS231701">
    <property type="protein sequence ID" value="KNB03010.1"/>
    <property type="molecule type" value="Genomic_DNA"/>
</dbReference>
<dbReference type="GeneID" id="28959790"/>
<reference evidence="8" key="2">
    <citation type="journal article" date="2010" name="Nature">
        <title>Comparative genomics reveals mobile pathogenicity chromosomes in Fusarium.</title>
        <authorList>
            <person name="Ma L.J."/>
            <person name="van der Does H.C."/>
            <person name="Borkovich K.A."/>
            <person name="Coleman J.J."/>
            <person name="Daboussi M.J."/>
            <person name="Di Pietro A."/>
            <person name="Dufresne M."/>
            <person name="Freitag M."/>
            <person name="Grabherr M."/>
            <person name="Henrissat B."/>
            <person name="Houterman P.M."/>
            <person name="Kang S."/>
            <person name="Shim W.B."/>
            <person name="Woloshuk C."/>
            <person name="Xie X."/>
            <person name="Xu J.R."/>
            <person name="Antoniw J."/>
            <person name="Baker S.E."/>
            <person name="Bluhm B.H."/>
            <person name="Breakspear A."/>
            <person name="Brown D.W."/>
            <person name="Butchko R.A."/>
            <person name="Chapman S."/>
            <person name="Coulson R."/>
            <person name="Coutinho P.M."/>
            <person name="Danchin E.G."/>
            <person name="Diener A."/>
            <person name="Gale L.R."/>
            <person name="Gardiner D.M."/>
            <person name="Goff S."/>
            <person name="Hammond-Kosack K.E."/>
            <person name="Hilburn K."/>
            <person name="Hua-Van A."/>
            <person name="Jonkers W."/>
            <person name="Kazan K."/>
            <person name="Kodira C.D."/>
            <person name="Koehrsen M."/>
            <person name="Kumar L."/>
            <person name="Lee Y.H."/>
            <person name="Li L."/>
            <person name="Manners J.M."/>
            <person name="Miranda-Saavedra D."/>
            <person name="Mukherjee M."/>
            <person name="Park G."/>
            <person name="Park J."/>
            <person name="Park S.Y."/>
            <person name="Proctor R.H."/>
            <person name="Regev A."/>
            <person name="Ruiz-Roldan M.C."/>
            <person name="Sain D."/>
            <person name="Sakthikumar S."/>
            <person name="Sykes S."/>
            <person name="Schwartz D.C."/>
            <person name="Turgeon B.G."/>
            <person name="Wapinski I."/>
            <person name="Yoder O."/>
            <person name="Young S."/>
            <person name="Zeng Q."/>
            <person name="Zhou S."/>
            <person name="Galagan J."/>
            <person name="Cuomo C.A."/>
            <person name="Kistler H.C."/>
            <person name="Rep M."/>
        </authorList>
    </citation>
    <scope>NUCLEOTIDE SEQUENCE [LARGE SCALE GENOMIC DNA]</scope>
    <source>
        <strain evidence="8">4287</strain>
    </source>
</reference>
<accession>A0A0J9UUX2</accession>
<dbReference type="RefSeq" id="XP_018241055.1">
    <property type="nucleotide sequence ID" value="XM_018399271.1"/>
</dbReference>
<keyword evidence="3" id="KW-0121">Carboxypeptidase</keyword>
<dbReference type="EC" id="3.4.16.5" evidence="2"/>
<comment type="similarity">
    <text evidence="1">Belongs to the peptidase S10 family.</text>
</comment>
<dbReference type="SUPFAM" id="SSF53474">
    <property type="entry name" value="alpha/beta-Hydrolases"/>
    <property type="match status" value="1"/>
</dbReference>
<dbReference type="Gene3D" id="1.10.287.410">
    <property type="match status" value="1"/>
</dbReference>
<reference evidence="8" key="1">
    <citation type="submission" date="2007-04" db="EMBL/GenBank/DDBJ databases">
        <authorList>
            <consortium name="The Broad Institute Genome Sequencing Platform"/>
            <person name="Birren B."/>
            <person name="Lander E."/>
            <person name="Galagan J."/>
            <person name="Nusbaum C."/>
            <person name="Devon K."/>
            <person name="Ma L.-J."/>
            <person name="Jaffe D."/>
            <person name="Butler J."/>
            <person name="Alvarez P."/>
            <person name="Gnerre S."/>
            <person name="Grabherr M."/>
            <person name="Kleber M."/>
            <person name="Mauceli E."/>
            <person name="Brockman W."/>
            <person name="MacCallum I.A."/>
            <person name="Young S."/>
            <person name="LaButti K."/>
            <person name="DeCaprio D."/>
            <person name="Crawford M."/>
            <person name="Koehrsen M."/>
            <person name="Engels R."/>
            <person name="Montgomery P."/>
            <person name="Pearson M."/>
            <person name="Howarth C."/>
            <person name="Larson L."/>
            <person name="White J."/>
            <person name="O'Leary S."/>
            <person name="Kodira C."/>
            <person name="Zeng Q."/>
            <person name="Yandava C."/>
            <person name="Alvarado L."/>
            <person name="Kistler C."/>
            <person name="Shim W.-B."/>
            <person name="Kang S."/>
            <person name="Woloshuk C."/>
        </authorList>
    </citation>
    <scope>NUCLEOTIDE SEQUENCE</scope>
    <source>
        <strain evidence="8">4287</strain>
    </source>
</reference>
<keyword evidence="5" id="KW-0378">Hydrolase</keyword>
<evidence type="ECO:0000256" key="5">
    <source>
        <dbReference type="ARBA" id="ARBA00022801"/>
    </source>
</evidence>
<gene>
    <name evidence="8" type="ORF">FOXG_19084</name>
</gene>
<keyword evidence="6" id="KW-0325">Glycoprotein</keyword>
<feature type="signal peptide" evidence="7">
    <location>
        <begin position="1"/>
        <end position="23"/>
    </location>
</feature>
<dbReference type="PANTHER" id="PTHR11802">
    <property type="entry name" value="SERINE PROTEASE FAMILY S10 SERINE CARBOXYPEPTIDASE"/>
    <property type="match status" value="1"/>
</dbReference>
<dbReference type="PRINTS" id="PR00724">
    <property type="entry name" value="CRBOXYPTASEC"/>
</dbReference>
<dbReference type="GO" id="GO:0000324">
    <property type="term" value="C:fungal-type vacuole"/>
    <property type="evidence" value="ECO:0007669"/>
    <property type="project" value="TreeGrafter"/>
</dbReference>
<dbReference type="AlphaFoldDB" id="A0A0J9UUX2"/>
<dbReference type="InterPro" id="IPR001563">
    <property type="entry name" value="Peptidase_S10"/>
</dbReference>
<organism evidence="8 9">
    <name type="scientific">Fusarium oxysporum f. sp. lycopersici (strain 4287 / CBS 123668 / FGSC 9935 / NRRL 34936)</name>
    <name type="common">Fusarium vascular wilt of tomato</name>
    <dbReference type="NCBI Taxonomy" id="426428"/>
    <lineage>
        <taxon>Eukaryota</taxon>
        <taxon>Fungi</taxon>
        <taxon>Dikarya</taxon>
        <taxon>Ascomycota</taxon>
        <taxon>Pezizomycotina</taxon>
        <taxon>Sordariomycetes</taxon>
        <taxon>Hypocreomycetidae</taxon>
        <taxon>Hypocreales</taxon>
        <taxon>Nectriaceae</taxon>
        <taxon>Fusarium</taxon>
        <taxon>Fusarium oxysporum species complex</taxon>
    </lineage>
</organism>
<dbReference type="Gene3D" id="3.40.50.1820">
    <property type="entry name" value="alpha/beta hydrolase"/>
    <property type="match status" value="1"/>
</dbReference>
<dbReference type="GO" id="GO:0006508">
    <property type="term" value="P:proteolysis"/>
    <property type="evidence" value="ECO:0007669"/>
    <property type="project" value="UniProtKB-KW"/>
</dbReference>
<sequence length="490" mass="54852">MYLLWRIGWLLLCLAAATDYVECHQQKPLGDQKPLSYPTFTIREQTDELCDAGSRFWTGTVNITADKSMFFWFFESRRGPETDPLVLWMSGGPGATGELGLTMGSGPCVVNADGNSTSRRKFSFTDRANVVYIDQPIGVGFSHITNRDDIAVTLQQGARDVYSFLSHLSTNVFPNLSGRSWNLAGESMGGHYVLGYAHYMASLEGQTSLINISSIMIIDGYVDASRQSVGYYDFFCTDWALDGRKAPLMNESACADMAAAVPSCELLGSYCRESYDLLVCGQAFSACEETVGEHFLSGVVPGGWDPYDGRHTCESPPLCSNFAHGRSWKFFNQPWVQEQLGQPYSPFELIDFDTGMRWHRAKSLFLPVTREMTWLLDNTCIRILVINGNNDIIINTPGQMRMLDEQPWHGQARYRSQGYQDWYFRKGDITSDVQGWDVKRGGFWKGTERLALYAIDEAGHFAPYHQPEAVGAVLRAWLGTSDNADHRASG</sequence>
<dbReference type="Pfam" id="PF00450">
    <property type="entry name" value="Peptidase_S10"/>
    <property type="match status" value="1"/>
</dbReference>
<evidence type="ECO:0000256" key="2">
    <source>
        <dbReference type="ARBA" id="ARBA00012446"/>
    </source>
</evidence>
<dbReference type="KEGG" id="fox:FOXG_19084"/>
<name>A0A0J9UUX2_FUSO4</name>
<keyword evidence="7" id="KW-0732">Signal</keyword>
<feature type="chain" id="PRO_5005324306" description="carboxypeptidase C" evidence="7">
    <location>
        <begin position="24"/>
        <end position="490"/>
    </location>
</feature>
<dbReference type="OrthoDB" id="443318at2759"/>
<keyword evidence="4" id="KW-0645">Protease</keyword>
<dbReference type="InterPro" id="IPR029058">
    <property type="entry name" value="AB_hydrolase_fold"/>
</dbReference>
<protein>
    <recommendedName>
        <fullName evidence="2">carboxypeptidase C</fullName>
        <ecNumber evidence="2">3.4.16.5</ecNumber>
    </recommendedName>
</protein>
<evidence type="ECO:0000256" key="3">
    <source>
        <dbReference type="ARBA" id="ARBA00022645"/>
    </source>
</evidence>
<evidence type="ECO:0000313" key="8">
    <source>
        <dbReference type="EMBL" id="KNB03010.1"/>
    </source>
</evidence>
<dbReference type="GO" id="GO:0004185">
    <property type="term" value="F:serine-type carboxypeptidase activity"/>
    <property type="evidence" value="ECO:0007669"/>
    <property type="project" value="UniProtKB-EC"/>
</dbReference>
<evidence type="ECO:0000256" key="4">
    <source>
        <dbReference type="ARBA" id="ARBA00022670"/>
    </source>
</evidence>
<dbReference type="PANTHER" id="PTHR11802:SF113">
    <property type="entry name" value="SERINE CARBOXYPEPTIDASE CTSA-4.1"/>
    <property type="match status" value="1"/>
</dbReference>